<gene>
    <name evidence="3" type="ORF">MEDL_52529</name>
</gene>
<accession>A0A8S3U1S8</accession>
<dbReference type="OrthoDB" id="10051649at2759"/>
<evidence type="ECO:0000313" key="3">
    <source>
        <dbReference type="EMBL" id="CAG2240228.1"/>
    </source>
</evidence>
<dbReference type="Proteomes" id="UP000683360">
    <property type="component" value="Unassembled WGS sequence"/>
</dbReference>
<evidence type="ECO:0000256" key="2">
    <source>
        <dbReference type="SAM" id="Phobius"/>
    </source>
</evidence>
<dbReference type="InterPro" id="IPR053231">
    <property type="entry name" value="GPCR_LN-TM7"/>
</dbReference>
<feature type="region of interest" description="Disordered" evidence="1">
    <location>
        <begin position="492"/>
        <end position="521"/>
    </location>
</feature>
<sequence length="536" mass="60610">MNACDCDDNCYFKSKPCCIDKMFERSTGCTDFGLSSTGDRFLVYNQCKNTSNIEISILCQSTLDRSLYSSLPIEISVGNFSVHYKNVFCMLCNEDISPYENQKSIMYWSIAVFCDEYISPTYQVSFQDYINYAINRKCSYSMKPQKQGTKCSTHSSYDKCNITGTWINNDPDIKTACANLNLPHIWFNGENPFCRMCNPSNRNKVLHSTCNETKLQNLYTSNNIKNCHELPSIQALAPYKNYFCHVCITGTCPVFEWLQHTQIEPSTGARGTGGTHGPTSFRDIFALGLFDDLQDNKMDKECNKTQIFDELKNECRNIHCYPGRILTNNGCVPLLPFTSNLGYILSLKLRGVIYRMGSAETSHYSNVRTNASSHLYTYSEVSELLVCEQVEIDESEFQIDKNNQKLTLNISGSVTHYDNEYILMSDKKARLCLKDFKDIFPSQPDFESQAITLLASAISSVVSLLNALQGVFIFISFMCNRRVLQLFRKAKPSPSSASTTNTTRCNRTDTTTTSMIDSSKTEADVHVNTEALMSAK</sequence>
<proteinExistence type="predicted"/>
<feature type="compositionally biased region" description="Low complexity" evidence="1">
    <location>
        <begin position="492"/>
        <end position="518"/>
    </location>
</feature>
<name>A0A8S3U1S8_MYTED</name>
<protein>
    <submittedName>
        <fullName evidence="3">Uncharacterized protein</fullName>
    </submittedName>
</protein>
<comment type="caution">
    <text evidence="3">The sequence shown here is derived from an EMBL/GenBank/DDBJ whole genome shotgun (WGS) entry which is preliminary data.</text>
</comment>
<keyword evidence="2" id="KW-1133">Transmembrane helix</keyword>
<reference evidence="3" key="1">
    <citation type="submission" date="2021-03" db="EMBL/GenBank/DDBJ databases">
        <authorList>
            <person name="Bekaert M."/>
        </authorList>
    </citation>
    <scope>NUCLEOTIDE SEQUENCE</scope>
</reference>
<feature type="transmembrane region" description="Helical" evidence="2">
    <location>
        <begin position="453"/>
        <end position="479"/>
    </location>
</feature>
<dbReference type="PANTHER" id="PTHR45902:SF1">
    <property type="entry name" value="LATROPHILIN RECEPTOR-LIKE PROTEIN A"/>
    <property type="match status" value="1"/>
</dbReference>
<evidence type="ECO:0000256" key="1">
    <source>
        <dbReference type="SAM" id="MobiDB-lite"/>
    </source>
</evidence>
<evidence type="ECO:0000313" key="4">
    <source>
        <dbReference type="Proteomes" id="UP000683360"/>
    </source>
</evidence>
<keyword evidence="4" id="KW-1185">Reference proteome</keyword>
<keyword evidence="2" id="KW-0812">Transmembrane</keyword>
<keyword evidence="2" id="KW-0472">Membrane</keyword>
<dbReference type="PANTHER" id="PTHR45902">
    <property type="entry name" value="LATROPHILIN RECEPTOR-LIKE PROTEIN A"/>
    <property type="match status" value="1"/>
</dbReference>
<dbReference type="EMBL" id="CAJPWZ010002551">
    <property type="protein sequence ID" value="CAG2240228.1"/>
    <property type="molecule type" value="Genomic_DNA"/>
</dbReference>
<organism evidence="3 4">
    <name type="scientific">Mytilus edulis</name>
    <name type="common">Blue mussel</name>
    <dbReference type="NCBI Taxonomy" id="6550"/>
    <lineage>
        <taxon>Eukaryota</taxon>
        <taxon>Metazoa</taxon>
        <taxon>Spiralia</taxon>
        <taxon>Lophotrochozoa</taxon>
        <taxon>Mollusca</taxon>
        <taxon>Bivalvia</taxon>
        <taxon>Autobranchia</taxon>
        <taxon>Pteriomorphia</taxon>
        <taxon>Mytilida</taxon>
        <taxon>Mytiloidea</taxon>
        <taxon>Mytilidae</taxon>
        <taxon>Mytilinae</taxon>
        <taxon>Mytilus</taxon>
    </lineage>
</organism>
<dbReference type="AlphaFoldDB" id="A0A8S3U1S8"/>